<evidence type="ECO:0000256" key="5">
    <source>
        <dbReference type="ARBA" id="ARBA00023026"/>
    </source>
</evidence>
<feature type="compositionally biased region" description="Basic and acidic residues" evidence="6">
    <location>
        <begin position="237"/>
        <end position="266"/>
    </location>
</feature>
<feature type="region of interest" description="Disordered" evidence="6">
    <location>
        <begin position="1405"/>
        <end position="1431"/>
    </location>
</feature>
<dbReference type="InterPro" id="IPR008108">
    <property type="entry name" value="IpgD/SopB"/>
</dbReference>
<comment type="caution">
    <text evidence="7">The sequence shown here is derived from an EMBL/GenBank/DDBJ whole genome shotgun (WGS) entry which is preliminary data.</text>
</comment>
<dbReference type="EMBL" id="JAMFLX010000003">
    <property type="protein sequence ID" value="MCL6269046.1"/>
    <property type="molecule type" value="Genomic_DNA"/>
</dbReference>
<accession>A0ABT0PCR2</accession>
<feature type="region of interest" description="Disordered" evidence="6">
    <location>
        <begin position="237"/>
        <end position="289"/>
    </location>
</feature>
<dbReference type="RefSeq" id="WP_249697874.1">
    <property type="nucleotide sequence ID" value="NZ_JAMFLX010000003.1"/>
</dbReference>
<name>A0ABT0PCR2_9GAMM</name>
<dbReference type="Pfam" id="PF05925">
    <property type="entry name" value="IpgD"/>
    <property type="match status" value="1"/>
</dbReference>
<keyword evidence="4" id="KW-0378">Hydrolase</keyword>
<reference evidence="7 8" key="1">
    <citation type="submission" date="2022-05" db="EMBL/GenBank/DDBJ databases">
        <authorList>
            <person name="Park J.-S."/>
        </authorList>
    </citation>
    <scope>NUCLEOTIDE SEQUENCE [LARGE SCALE GENOMIC DNA]</scope>
    <source>
        <strain evidence="7 8">2012CJ34-2</strain>
    </source>
</reference>
<evidence type="ECO:0000313" key="7">
    <source>
        <dbReference type="EMBL" id="MCL6269046.1"/>
    </source>
</evidence>
<sequence>MKPKQVIGLCQYVSRLAGNLFSAFTYPISLAYSWCFGSRKAQALKAEATKPQINNQPKLVDALDLADNKTASLKQREAAEVVKPARRLSTPARVELPAQNTEAPNKDNEELLLLDIPAVPPKTENPNMKPEPQPNADDELKLLEALDLNGEEKPKAPTPVKLARSMSLPKDVSLLEVDVITKQVEEIENEEATLQAPPASPVPTTNPVAVETLLEEKKPTGEDIQKQKLAEYYKDWGIKEPSKKEERKANLKSEEQAERAYREKLARQNVPAEEEADPPLEPESEFPLSHSEIMARIRKGMKKRSKAITQESVLEAMPVNILTPEASPVSLKPQPDTEETTHNATIKVQAKEDVSPETVCVVTPTRISPVPASQCETKPVEAKVTVEDPLAIMKELMKRIAEQAELMKEQERLRELNRPKIKLSEEQQIQFLREENQRLAKLQRAERNQDSRKPSVISTPSPVENTVDDPSLSLPKSVILPPVIEPTSECSSSDDSDDEDVYKNSPSDSLQKSLPNLTMSLPVYNQKFSQIQTTPLTQSLNSAVCAIPLRKPPQLSVKDLDDDDFKEMGLEADEVETHLSILNKDPKVIDHLLSLVPEGDEPVDEKSLENMVNSLPTKTVSQIKELLPQTTDEVQNIEANLPSIHQPPGMSLKFTRQLPPSIYEGCSDEEMEEYIDDVISSSGNDDSYSSDEDGHSVKKEVSPGASLAKADTELHRSDMEKKLNVHNTTSKLSKILKSATGVPEDEHPEVARAVAARLNGASCTSEELRQHVTAVLTSHVSRTQKLAPSLVEAIRRQPGTISHLPFRRCDIDQMDDAAIVPSEKERQAVKDFAPLLDETQNLIFRPVLGANSGSYAGQIAEVEKAISELHDMQLKLENPEDLTYYVMPGEKGHNDDSWDQPIRNAVHQDIMAMKGQLEEKKEQLEIIQRNDPRTVENLMAQASKWSQAAHEAIDNGRTAYDQKIEKASKASKRILRGAMILVRKKLENERPDFDSAKEQVTGMVTALNGEYQGQGGELPTMIQDLDAYVKGLEKICKEVKSKDYLESQIVDMMENQSPPKKSVHELPLIIEGKLYKYTVEYTPMREMLLRAEGPAPQGDCNPLALTGFTPSQNRDSEHAQNLTCVVVKDPDGEVIRRELRVGSLVPIPKRIKKRKDRDAIAEKRMNEALVGLVTNNQANIPGLAEALQGRQEDPIELPFTYLCFLSPDKLRHKTGFHEDEYLMAKEASEMLEKLEGKEKELEFLDSRGVSHKVRFKFKPRMYIFPVNQLAFSKLRHLARPFELTDRLNKKAMEGLIGATEDKQGMPGGDAGEFIHSAHWELLSGLEKENFLALCKEHRRSIESKSYHHGGTRAFYDIWLVDQICQIMHAPLMGGCKSAKDRTNNVYKSNVVDCCEADVRMKTAREVEEARKSSHEQDDDTSSKKTSPTDRLTLMPHMTTEERIQNQTVAHVVYGGLQQQNNNCGKYGYKVEDTTLAEVDPYTYQLTMVK</sequence>
<feature type="compositionally biased region" description="Polar residues" evidence="6">
    <location>
        <begin position="504"/>
        <end position="514"/>
    </location>
</feature>
<evidence type="ECO:0000256" key="4">
    <source>
        <dbReference type="ARBA" id="ARBA00022801"/>
    </source>
</evidence>
<feature type="compositionally biased region" description="Basic and acidic residues" evidence="6">
    <location>
        <begin position="1405"/>
        <end position="1415"/>
    </location>
</feature>
<comment type="similarity">
    <text evidence="2">Belongs to the phosphatase IpgD/SopB family.</text>
</comment>
<comment type="subcellular location">
    <subcellularLocation>
        <location evidence="1">Secreted</location>
    </subcellularLocation>
</comment>
<keyword evidence="3" id="KW-0964">Secreted</keyword>
<dbReference type="Proteomes" id="UP001203338">
    <property type="component" value="Unassembled WGS sequence"/>
</dbReference>
<gene>
    <name evidence="7" type="ORF">M3P05_03705</name>
</gene>
<evidence type="ECO:0000256" key="1">
    <source>
        <dbReference type="ARBA" id="ARBA00004613"/>
    </source>
</evidence>
<evidence type="ECO:0000256" key="3">
    <source>
        <dbReference type="ARBA" id="ARBA00022525"/>
    </source>
</evidence>
<keyword evidence="5" id="KW-0843">Virulence</keyword>
<feature type="region of interest" description="Disordered" evidence="6">
    <location>
        <begin position="325"/>
        <end position="355"/>
    </location>
</feature>
<evidence type="ECO:0000256" key="2">
    <source>
        <dbReference type="ARBA" id="ARBA00009007"/>
    </source>
</evidence>
<evidence type="ECO:0000313" key="8">
    <source>
        <dbReference type="Proteomes" id="UP001203338"/>
    </source>
</evidence>
<proteinExistence type="inferred from homology"/>
<evidence type="ECO:0000256" key="6">
    <source>
        <dbReference type="SAM" id="MobiDB-lite"/>
    </source>
</evidence>
<protein>
    <submittedName>
        <fullName evidence="7">Uncharacterized protein</fullName>
    </submittedName>
</protein>
<feature type="region of interest" description="Disordered" evidence="6">
    <location>
        <begin position="443"/>
        <end position="514"/>
    </location>
</feature>
<organism evidence="7 8">
    <name type="scientific">Parendozoicomonas callyspongiae</name>
    <dbReference type="NCBI Taxonomy" id="2942213"/>
    <lineage>
        <taxon>Bacteria</taxon>
        <taxon>Pseudomonadati</taxon>
        <taxon>Pseudomonadota</taxon>
        <taxon>Gammaproteobacteria</taxon>
        <taxon>Oceanospirillales</taxon>
        <taxon>Endozoicomonadaceae</taxon>
        <taxon>Parendozoicomonas</taxon>
    </lineage>
</organism>
<keyword evidence="8" id="KW-1185">Reference proteome</keyword>
<feature type="compositionally biased region" description="Acidic residues" evidence="6">
    <location>
        <begin position="272"/>
        <end position="284"/>
    </location>
</feature>
<feature type="compositionally biased region" description="Basic and acidic residues" evidence="6">
    <location>
        <begin position="443"/>
        <end position="453"/>
    </location>
</feature>
<feature type="region of interest" description="Disordered" evidence="6">
    <location>
        <begin position="679"/>
        <end position="718"/>
    </location>
</feature>
<feature type="compositionally biased region" description="Basic and acidic residues" evidence="6">
    <location>
        <begin position="692"/>
        <end position="701"/>
    </location>
</feature>